<gene>
    <name evidence="1" type="ORF">SGGMMB4_04046</name>
</gene>
<dbReference type="Proteomes" id="UP000245838">
    <property type="component" value="Chromosome sggmmb4_Chromosome"/>
</dbReference>
<dbReference type="AlphaFoldDB" id="A0A193QLD7"/>
<evidence type="ECO:0000313" key="1">
    <source>
        <dbReference type="EMBL" id="CRL45908.1"/>
    </source>
</evidence>
<evidence type="ECO:0000313" key="2">
    <source>
        <dbReference type="Proteomes" id="UP000245838"/>
    </source>
</evidence>
<accession>A0A193QLD7</accession>
<proteinExistence type="predicted"/>
<name>A0A193QLD7_SODGM</name>
<organism evidence="1 2">
    <name type="scientific">Sodalis glossinidius (strain morsitans)</name>
    <dbReference type="NCBI Taxonomy" id="343509"/>
    <lineage>
        <taxon>Bacteria</taxon>
        <taxon>Pseudomonadati</taxon>
        <taxon>Pseudomonadota</taxon>
        <taxon>Gammaproteobacteria</taxon>
        <taxon>Enterobacterales</taxon>
        <taxon>Bruguierivoracaceae</taxon>
        <taxon>Sodalis</taxon>
    </lineage>
</organism>
<reference evidence="1 2" key="1">
    <citation type="submission" date="2015-05" db="EMBL/GenBank/DDBJ databases">
        <authorList>
            <person name="Goodhead I."/>
        </authorList>
    </citation>
    <scope>NUCLEOTIDE SEQUENCE [LARGE SCALE GENOMIC DNA]</scope>
    <source>
        <strain evidence="2">morsitans</strain>
    </source>
</reference>
<sequence length="70" mass="7433">MTVSRPTGTIIAPPTPCMTRDSTSSCRLVAHTHSSEPTVNSTMALKNTFFTPKRSASQPLAGNITATVRT</sequence>
<protein>
    <submittedName>
        <fullName evidence="1">Uncharacterized protein</fullName>
    </submittedName>
</protein>
<dbReference type="EMBL" id="LN854557">
    <property type="protein sequence ID" value="CRL45908.1"/>
    <property type="molecule type" value="Genomic_DNA"/>
</dbReference>